<dbReference type="KEGG" id="vg:18505272"/>
<dbReference type="InterPro" id="IPR011604">
    <property type="entry name" value="PDDEXK-like_dom_sf"/>
</dbReference>
<proteinExistence type="predicted"/>
<organism evidence="2 3">
    <name type="scientific">Shewanella phage Spp001</name>
    <dbReference type="NCBI Taxonomy" id="1445859"/>
    <lineage>
        <taxon>Viruses</taxon>
        <taxon>Duplodnaviria</taxon>
        <taxon>Heunggongvirae</taxon>
        <taxon>Uroviricota</taxon>
        <taxon>Caudoviricetes</taxon>
        <taxon>Chaseviridae</taxon>
        <taxon>Nefertitivirinae</taxon>
        <taxon>Yushanvirus</taxon>
        <taxon>Yushanvirus Spp001</taxon>
    </lineage>
</organism>
<feature type="compositionally biased region" description="Basic and acidic residues" evidence="1">
    <location>
        <begin position="387"/>
        <end position="408"/>
    </location>
</feature>
<keyword evidence="3" id="KW-1185">Reference proteome</keyword>
<dbReference type="OrthoDB" id="30374at10239"/>
<feature type="region of interest" description="Disordered" evidence="1">
    <location>
        <begin position="387"/>
        <end position="530"/>
    </location>
</feature>
<name>W6EK76_9CAUD</name>
<feature type="compositionally biased region" description="Pro residues" evidence="1">
    <location>
        <begin position="465"/>
        <end position="474"/>
    </location>
</feature>
<reference evidence="2" key="1">
    <citation type="submission" date="2016-09" db="EMBL/GenBank/DDBJ databases">
        <title>The novel Shewanella putrefaciens-infecting bacteriophage Spp001: Ggenome sequence and lytic enzymes.</title>
        <authorList>
            <person name="Han F."/>
        </authorList>
    </citation>
    <scope>NUCLEOTIDE SEQUENCE</scope>
</reference>
<dbReference type="Proteomes" id="UP000019368">
    <property type="component" value="Segment"/>
</dbReference>
<protein>
    <submittedName>
        <fullName evidence="2">Uncharacterized protein</fullName>
    </submittedName>
</protein>
<dbReference type="SUPFAM" id="SSF52980">
    <property type="entry name" value="Restriction endonuclease-like"/>
    <property type="match status" value="1"/>
</dbReference>
<feature type="compositionally biased region" description="Low complexity" evidence="1">
    <location>
        <begin position="454"/>
        <end position="464"/>
    </location>
</feature>
<dbReference type="Gene3D" id="3.90.320.10">
    <property type="match status" value="1"/>
</dbReference>
<dbReference type="InterPro" id="IPR011335">
    <property type="entry name" value="Restrct_endonuc-II-like"/>
</dbReference>
<evidence type="ECO:0000313" key="2">
    <source>
        <dbReference type="EMBL" id="AHJ10519.1"/>
    </source>
</evidence>
<dbReference type="GeneID" id="18505272"/>
<gene>
    <name evidence="2" type="ORF">Spp001_11</name>
</gene>
<sequence>MAHRIAALGPDVAAKFLHYADKLDSLGSIDPKHFWRSENPTEKLAYMGQVGDIDLKRVAALMSHADSKWGGKPVEEGAYEPDYNTQVNQAASKKSYLSRNPTELMLSAVGALTVSDEKWKQQIDEPDIITPDSKDAWIKPLREGYNALRMIASSYIDADKMEGGEFGQPYKTLQKRVTRTLATSLQQNVRDTGHAMANRQAGQALIGWTSAMPSPADIRSKLPASDQLFINDKIDKLWTEYADAETRQANGESPVFSPFTEAIRGLRDLYAKGEEGGIPAARDTKHREAAYLRDELAASGLVDEKQTVLSAEESRDQMYNFKVTTDIGEAVALAMESVGVTDADYTHDPAARDQVNAIAKDLVQDPRFQENADNMGKAQNAYKYLTERAENARKRDTPVRDVSGERITKAQASPAPAARSGVQRVASMVAPETPRVELPKQRSSSASAGLQDLTGTTRRPTAPASAPPPAPPVAQKPVTPESSREKYFAERPWLTPIASDDDKHDPMSKWQRERRGKVTSTTAYGLTDPEGKNLATRRLIEGALTPIDQPAEISKGTVFTESGNSLEPLALDWYRENVDKGAFEPGMVTNANMAGQSTTPDAIAFGGKRNVEVKSRDKFLNPMDPDLQPGQRATLRKNYAQTQHQMYLTGASTTDLLEILRDQEDPNAPLGKKV</sequence>
<dbReference type="EMBL" id="KJ002054">
    <property type="protein sequence ID" value="AHJ10519.1"/>
    <property type="molecule type" value="Genomic_DNA"/>
</dbReference>
<feature type="compositionally biased region" description="Basic and acidic residues" evidence="1">
    <location>
        <begin position="500"/>
        <end position="513"/>
    </location>
</feature>
<dbReference type="RefSeq" id="YP_009008831.1">
    <property type="nucleotide sequence ID" value="NC_023594.2"/>
</dbReference>
<accession>W6EK76</accession>
<evidence type="ECO:0000313" key="3">
    <source>
        <dbReference type="Proteomes" id="UP000019368"/>
    </source>
</evidence>
<evidence type="ECO:0000256" key="1">
    <source>
        <dbReference type="SAM" id="MobiDB-lite"/>
    </source>
</evidence>